<evidence type="ECO:0000313" key="2">
    <source>
        <dbReference type="EMBL" id="KAF5695726.1"/>
    </source>
</evidence>
<evidence type="ECO:0000313" key="3">
    <source>
        <dbReference type="Proteomes" id="UP000532311"/>
    </source>
</evidence>
<accession>A0A8H6CWN3</accession>
<gene>
    <name evidence="2" type="ORF">FGLOB1_13957</name>
</gene>
<keyword evidence="3" id="KW-1185">Reference proteome</keyword>
<reference evidence="2 3" key="1">
    <citation type="submission" date="2020-05" db="EMBL/GenBank/DDBJ databases">
        <title>Identification and distribution of gene clusters putatively required for synthesis of sphingolipid metabolism inhibitors in phylogenetically diverse species of the filamentous fungus Fusarium.</title>
        <authorList>
            <person name="Kim H.-S."/>
            <person name="Busman M."/>
            <person name="Brown D.W."/>
            <person name="Divon H."/>
            <person name="Uhlig S."/>
            <person name="Proctor R.H."/>
        </authorList>
    </citation>
    <scope>NUCLEOTIDE SEQUENCE [LARGE SCALE GENOMIC DNA]</scope>
    <source>
        <strain evidence="2 3">NRRL 26131</strain>
    </source>
</reference>
<dbReference type="CDD" id="cd04301">
    <property type="entry name" value="NAT_SF"/>
    <property type="match status" value="1"/>
</dbReference>
<evidence type="ECO:0000259" key="1">
    <source>
        <dbReference type="Pfam" id="PF00583"/>
    </source>
</evidence>
<comment type="caution">
    <text evidence="2">The sequence shown here is derived from an EMBL/GenBank/DDBJ whole genome shotgun (WGS) entry which is preliminary data.</text>
</comment>
<protein>
    <submittedName>
        <fullName evidence="2">Acyl n-acyltransferase</fullName>
    </submittedName>
</protein>
<dbReference type="AlphaFoldDB" id="A0A8H6CWN3"/>
<dbReference type="Pfam" id="PF00583">
    <property type="entry name" value="Acetyltransf_1"/>
    <property type="match status" value="1"/>
</dbReference>
<dbReference type="InterPro" id="IPR016181">
    <property type="entry name" value="Acyl_CoA_acyltransferase"/>
</dbReference>
<dbReference type="EMBL" id="JAAQPF010000951">
    <property type="protein sequence ID" value="KAF5695726.1"/>
    <property type="molecule type" value="Genomic_DNA"/>
</dbReference>
<dbReference type="Gene3D" id="3.40.630.30">
    <property type="match status" value="1"/>
</dbReference>
<proteinExistence type="predicted"/>
<keyword evidence="2" id="KW-0012">Acyltransferase</keyword>
<organism evidence="2 3">
    <name type="scientific">Fusarium globosum</name>
    <dbReference type="NCBI Taxonomy" id="78864"/>
    <lineage>
        <taxon>Eukaryota</taxon>
        <taxon>Fungi</taxon>
        <taxon>Dikarya</taxon>
        <taxon>Ascomycota</taxon>
        <taxon>Pezizomycotina</taxon>
        <taxon>Sordariomycetes</taxon>
        <taxon>Hypocreomycetidae</taxon>
        <taxon>Hypocreales</taxon>
        <taxon>Nectriaceae</taxon>
        <taxon>Fusarium</taxon>
        <taxon>Fusarium fujikuroi species complex</taxon>
    </lineage>
</organism>
<dbReference type="SUPFAM" id="SSF55729">
    <property type="entry name" value="Acyl-CoA N-acyltransferases (Nat)"/>
    <property type="match status" value="1"/>
</dbReference>
<name>A0A8H6CWN3_9HYPO</name>
<sequence length="145" mass="16290">MSLLYETFERGDITADMLDDAAKLFTENYGIWGSASRLCGKRVTLTAKRIREQYLPQDGECWYTRVTSHGTLVGNAFTCRWNHGGRTICWVTQLVVHKEYRGKGIASTLLRMSMADSDDMYGIMSSHPYACVAATAVFGMNTLQQ</sequence>
<feature type="domain" description="N-acetyltransferase" evidence="1">
    <location>
        <begin position="52"/>
        <end position="114"/>
    </location>
</feature>
<keyword evidence="2" id="KW-0808">Transferase</keyword>
<dbReference type="Proteomes" id="UP000532311">
    <property type="component" value="Unassembled WGS sequence"/>
</dbReference>
<dbReference type="GO" id="GO:0016747">
    <property type="term" value="F:acyltransferase activity, transferring groups other than amino-acyl groups"/>
    <property type="evidence" value="ECO:0007669"/>
    <property type="project" value="InterPro"/>
</dbReference>
<dbReference type="InterPro" id="IPR000182">
    <property type="entry name" value="GNAT_dom"/>
</dbReference>